<dbReference type="PROSITE" id="PS51379">
    <property type="entry name" value="4FE4S_FER_2"/>
    <property type="match status" value="3"/>
</dbReference>
<feature type="domain" description="4Fe-4S ferredoxin-type" evidence="4">
    <location>
        <begin position="116"/>
        <end position="146"/>
    </location>
</feature>
<accession>A0AB38A5S9</accession>
<dbReference type="Pfam" id="PF25160">
    <property type="entry name" value="LdpA_Fe-S-bd"/>
    <property type="match status" value="1"/>
</dbReference>
<dbReference type="InterPro" id="IPR009016">
    <property type="entry name" value="Fe_hydrogenase"/>
</dbReference>
<dbReference type="GO" id="GO:0051536">
    <property type="term" value="F:iron-sulfur cluster binding"/>
    <property type="evidence" value="ECO:0007669"/>
    <property type="project" value="UniProtKB-KW"/>
</dbReference>
<dbReference type="SUPFAM" id="SSF53920">
    <property type="entry name" value="Fe-only hydrogenase"/>
    <property type="match status" value="1"/>
</dbReference>
<keyword evidence="3" id="KW-0411">Iron-sulfur</keyword>
<dbReference type="EMBL" id="FNSH01000001">
    <property type="protein sequence ID" value="SEB55081.1"/>
    <property type="molecule type" value="Genomic_DNA"/>
</dbReference>
<evidence type="ECO:0000256" key="2">
    <source>
        <dbReference type="ARBA" id="ARBA00023004"/>
    </source>
</evidence>
<dbReference type="GO" id="GO:0046872">
    <property type="term" value="F:metal ion binding"/>
    <property type="evidence" value="ECO:0007669"/>
    <property type="project" value="UniProtKB-KW"/>
</dbReference>
<dbReference type="Pfam" id="PF02906">
    <property type="entry name" value="Fe_hyd_lg_C"/>
    <property type="match status" value="1"/>
</dbReference>
<dbReference type="AlphaFoldDB" id="A0AB38A5S9"/>
<evidence type="ECO:0000313" key="6">
    <source>
        <dbReference type="Proteomes" id="UP000183687"/>
    </source>
</evidence>
<feature type="domain" description="4Fe-4S ferredoxin-type" evidence="4">
    <location>
        <begin position="147"/>
        <end position="176"/>
    </location>
</feature>
<dbReference type="RefSeq" id="WP_002563322.1">
    <property type="nucleotide sequence ID" value="NZ_CALJSN010000006.1"/>
</dbReference>
<evidence type="ECO:0000256" key="1">
    <source>
        <dbReference type="ARBA" id="ARBA00022723"/>
    </source>
</evidence>
<gene>
    <name evidence="5" type="ORF">SAMN04489746_0577</name>
</gene>
<dbReference type="InterPro" id="IPR057431">
    <property type="entry name" value="LdpA_Fe-S-bd"/>
</dbReference>
<dbReference type="InterPro" id="IPR050340">
    <property type="entry name" value="Cytosolic_Fe-S_CAF"/>
</dbReference>
<name>A0AB38A5S9_9ACTN</name>
<feature type="domain" description="4Fe-4S ferredoxin-type" evidence="4">
    <location>
        <begin position="193"/>
        <end position="222"/>
    </location>
</feature>
<dbReference type="SUPFAM" id="SSF54862">
    <property type="entry name" value="4Fe-4S ferredoxins"/>
    <property type="match status" value="1"/>
</dbReference>
<dbReference type="InterPro" id="IPR017900">
    <property type="entry name" value="4Fe4S_Fe_S_CS"/>
</dbReference>
<dbReference type="NCBIfam" id="TIGR04105">
    <property type="entry name" value="FeFe_hydrog_B1"/>
    <property type="match status" value="1"/>
</dbReference>
<dbReference type="PANTHER" id="PTHR11615">
    <property type="entry name" value="NITRATE, FORMATE, IRON DEHYDROGENASE"/>
    <property type="match status" value="1"/>
</dbReference>
<reference evidence="5 6" key="1">
    <citation type="submission" date="2016-10" db="EMBL/GenBank/DDBJ databases">
        <authorList>
            <person name="Varghese N."/>
            <person name="Submissions S."/>
        </authorList>
    </citation>
    <scope>NUCLEOTIDE SEQUENCE [LARGE SCALE GENOMIC DNA]</scope>
    <source>
        <strain evidence="5 6">DSM 20586</strain>
    </source>
</reference>
<proteinExistence type="predicted"/>
<sequence length="533" mass="57898">MSNTMRGVYTNLTEIRRKVFREVAAIAYGNTDDEATSLEELPYKIIPGEIATYRESVFLERAIVAERIRLALGLPLQGIDKPAPLTDGIEAALKPETYYEPPLINIIKFACNACADNVYRVTDGCQGCLAHPCREICPKGAISFVDKKAYIDQEKCIKCGRCFEVCPYHAIAHHERPCSAACGMHAISSDKNGHADIDYDKCVSCGQCLVNCPFGAIADKSQIFQVIQAMHCGEEVIAAVAPSFVGQFGGKGNVGKLREAFKQLGFSGVEEVALGADLCSVEEAHMFLEEVPEKQSFMATSCCPAWSVMAKKEFPKYASNVSMALTPMTLTARMIRREHPDAKIVFVGPCSAKKLEAMRKSVRSEVDFVLTFEEVAGMMEAKHIDYASLEDDNNSDFNVASHNGRAFAISGGVAAAVKNVIQSEHPEMEVAVQTADGLEECRSLMKAATKGKYDGYLLEGMACPGGCVAGAGTINAIKKSAALVSAYSRKSPHKIASESGLEQYLPELERDNDYIVMGQTEVAESDEATRPVQ</sequence>
<evidence type="ECO:0000259" key="4">
    <source>
        <dbReference type="PROSITE" id="PS51379"/>
    </source>
</evidence>
<organism evidence="5 6">
    <name type="scientific">Atopobium minutum</name>
    <dbReference type="NCBI Taxonomy" id="1381"/>
    <lineage>
        <taxon>Bacteria</taxon>
        <taxon>Bacillati</taxon>
        <taxon>Actinomycetota</taxon>
        <taxon>Coriobacteriia</taxon>
        <taxon>Coriobacteriales</taxon>
        <taxon>Atopobiaceae</taxon>
        <taxon>Atopobium</taxon>
    </lineage>
</organism>
<protein>
    <submittedName>
        <fullName evidence="5">[FeFe] hydrogenase, group B1/B3</fullName>
    </submittedName>
</protein>
<dbReference type="InterPro" id="IPR027631">
    <property type="entry name" value="Mono_FeFe_hydrog"/>
</dbReference>
<keyword evidence="2" id="KW-0408">Iron</keyword>
<dbReference type="Pfam" id="PF00037">
    <property type="entry name" value="Fer4"/>
    <property type="match status" value="1"/>
</dbReference>
<comment type="caution">
    <text evidence="5">The sequence shown here is derived from an EMBL/GenBank/DDBJ whole genome shotgun (WGS) entry which is preliminary data.</text>
</comment>
<dbReference type="InterPro" id="IPR004108">
    <property type="entry name" value="Fe_hydrogenase_lsu_C"/>
</dbReference>
<dbReference type="Gene3D" id="3.40.950.10">
    <property type="entry name" value="Fe-only Hydrogenase (Larger Subunit), Chain L, domain 3"/>
    <property type="match status" value="1"/>
</dbReference>
<evidence type="ECO:0000313" key="5">
    <source>
        <dbReference type="EMBL" id="SEB55081.1"/>
    </source>
</evidence>
<dbReference type="Proteomes" id="UP000183687">
    <property type="component" value="Unassembled WGS sequence"/>
</dbReference>
<dbReference type="Gene3D" id="3.30.70.20">
    <property type="match status" value="2"/>
</dbReference>
<keyword evidence="1" id="KW-0479">Metal-binding</keyword>
<dbReference type="InterPro" id="IPR017896">
    <property type="entry name" value="4Fe4S_Fe-S-bd"/>
</dbReference>
<dbReference type="CDD" id="cd10549">
    <property type="entry name" value="MtMvhB_like"/>
    <property type="match status" value="1"/>
</dbReference>
<evidence type="ECO:0000256" key="3">
    <source>
        <dbReference type="ARBA" id="ARBA00023014"/>
    </source>
</evidence>
<dbReference type="PROSITE" id="PS00198">
    <property type="entry name" value="4FE4S_FER_1"/>
    <property type="match status" value="2"/>
</dbReference>